<sequence length="39" mass="4689">MATKSRTTHVLIDDEFYQWIFEVMSFMCWVADDSEKSKL</sequence>
<keyword evidence="2" id="KW-1185">Reference proteome</keyword>
<dbReference type="AlphaFoldDB" id="A0A9N8WQJ2"/>
<evidence type="ECO:0000313" key="2">
    <source>
        <dbReference type="Proteomes" id="UP000789508"/>
    </source>
</evidence>
<reference evidence="1" key="1">
    <citation type="submission" date="2021-06" db="EMBL/GenBank/DDBJ databases">
        <authorList>
            <person name="Kallberg Y."/>
            <person name="Tangrot J."/>
            <person name="Rosling A."/>
        </authorList>
    </citation>
    <scope>NUCLEOTIDE SEQUENCE</scope>
    <source>
        <strain evidence="1">FL130A</strain>
    </source>
</reference>
<organism evidence="1 2">
    <name type="scientific">Ambispora leptoticha</name>
    <dbReference type="NCBI Taxonomy" id="144679"/>
    <lineage>
        <taxon>Eukaryota</taxon>
        <taxon>Fungi</taxon>
        <taxon>Fungi incertae sedis</taxon>
        <taxon>Mucoromycota</taxon>
        <taxon>Glomeromycotina</taxon>
        <taxon>Glomeromycetes</taxon>
        <taxon>Archaeosporales</taxon>
        <taxon>Ambisporaceae</taxon>
        <taxon>Ambispora</taxon>
    </lineage>
</organism>
<comment type="caution">
    <text evidence="1">The sequence shown here is derived from an EMBL/GenBank/DDBJ whole genome shotgun (WGS) entry which is preliminary data.</text>
</comment>
<evidence type="ECO:0000313" key="1">
    <source>
        <dbReference type="EMBL" id="CAG8492536.1"/>
    </source>
</evidence>
<name>A0A9N8WQJ2_9GLOM</name>
<dbReference type="Proteomes" id="UP000789508">
    <property type="component" value="Unassembled WGS sequence"/>
</dbReference>
<gene>
    <name evidence="1" type="ORF">ALEPTO_LOCUS3064</name>
</gene>
<dbReference type="EMBL" id="CAJVPS010000524">
    <property type="protein sequence ID" value="CAG8492536.1"/>
    <property type="molecule type" value="Genomic_DNA"/>
</dbReference>
<protein>
    <submittedName>
        <fullName evidence="1">13579_t:CDS:1</fullName>
    </submittedName>
</protein>
<proteinExistence type="predicted"/>
<accession>A0A9N8WQJ2</accession>